<proteinExistence type="predicted"/>
<reference evidence="1" key="1">
    <citation type="journal article" date="2019" name="bioRxiv">
        <title>The Genome of the Zebra Mussel, Dreissena polymorpha: A Resource for Invasive Species Research.</title>
        <authorList>
            <person name="McCartney M.A."/>
            <person name="Auch B."/>
            <person name="Kono T."/>
            <person name="Mallez S."/>
            <person name="Zhang Y."/>
            <person name="Obille A."/>
            <person name="Becker A."/>
            <person name="Abrahante J.E."/>
            <person name="Garbe J."/>
            <person name="Badalamenti J.P."/>
            <person name="Herman A."/>
            <person name="Mangelson H."/>
            <person name="Liachko I."/>
            <person name="Sullivan S."/>
            <person name="Sone E.D."/>
            <person name="Koren S."/>
            <person name="Silverstein K.A.T."/>
            <person name="Beckman K.B."/>
            <person name="Gohl D.M."/>
        </authorList>
    </citation>
    <scope>NUCLEOTIDE SEQUENCE</scope>
    <source>
        <strain evidence="1">Duluth1</strain>
        <tissue evidence="1">Whole animal</tissue>
    </source>
</reference>
<reference evidence="1" key="2">
    <citation type="submission" date="2020-11" db="EMBL/GenBank/DDBJ databases">
        <authorList>
            <person name="McCartney M.A."/>
            <person name="Auch B."/>
            <person name="Kono T."/>
            <person name="Mallez S."/>
            <person name="Becker A."/>
            <person name="Gohl D.M."/>
            <person name="Silverstein K.A.T."/>
            <person name="Koren S."/>
            <person name="Bechman K.B."/>
            <person name="Herman A."/>
            <person name="Abrahante J.E."/>
            <person name="Garbe J."/>
        </authorList>
    </citation>
    <scope>NUCLEOTIDE SEQUENCE</scope>
    <source>
        <strain evidence="1">Duluth1</strain>
        <tissue evidence="1">Whole animal</tissue>
    </source>
</reference>
<keyword evidence="2" id="KW-1185">Reference proteome</keyword>
<dbReference type="EMBL" id="JAIWYP010000014">
    <property type="protein sequence ID" value="KAH3712164.1"/>
    <property type="molecule type" value="Genomic_DNA"/>
</dbReference>
<sequence>MVCGSAVEHNSTVFSLPQKFLTKLKRISRMANTPSIVCAQSHFFCHVPSATLFMKRTCN</sequence>
<organism evidence="1 2">
    <name type="scientific">Dreissena polymorpha</name>
    <name type="common">Zebra mussel</name>
    <name type="synonym">Mytilus polymorpha</name>
    <dbReference type="NCBI Taxonomy" id="45954"/>
    <lineage>
        <taxon>Eukaryota</taxon>
        <taxon>Metazoa</taxon>
        <taxon>Spiralia</taxon>
        <taxon>Lophotrochozoa</taxon>
        <taxon>Mollusca</taxon>
        <taxon>Bivalvia</taxon>
        <taxon>Autobranchia</taxon>
        <taxon>Heteroconchia</taxon>
        <taxon>Euheterodonta</taxon>
        <taxon>Imparidentia</taxon>
        <taxon>Neoheterodontei</taxon>
        <taxon>Myida</taxon>
        <taxon>Dreissenoidea</taxon>
        <taxon>Dreissenidae</taxon>
        <taxon>Dreissena</taxon>
    </lineage>
</organism>
<evidence type="ECO:0000313" key="2">
    <source>
        <dbReference type="Proteomes" id="UP000828390"/>
    </source>
</evidence>
<accession>A0A9D3Z5A7</accession>
<gene>
    <name evidence="1" type="ORF">DPMN_071843</name>
</gene>
<name>A0A9D3Z5A7_DREPO</name>
<evidence type="ECO:0000313" key="1">
    <source>
        <dbReference type="EMBL" id="KAH3712164.1"/>
    </source>
</evidence>
<dbReference type="AlphaFoldDB" id="A0A9D3Z5A7"/>
<comment type="caution">
    <text evidence="1">The sequence shown here is derived from an EMBL/GenBank/DDBJ whole genome shotgun (WGS) entry which is preliminary data.</text>
</comment>
<protein>
    <submittedName>
        <fullName evidence="1">Uncharacterized protein</fullName>
    </submittedName>
</protein>
<dbReference type="Proteomes" id="UP000828390">
    <property type="component" value="Unassembled WGS sequence"/>
</dbReference>